<protein>
    <submittedName>
        <fullName evidence="2">Uncharacterized protein</fullName>
    </submittedName>
</protein>
<feature type="region of interest" description="Disordered" evidence="1">
    <location>
        <begin position="184"/>
        <end position="239"/>
    </location>
</feature>
<keyword evidence="3" id="KW-1185">Reference proteome</keyword>
<reference evidence="2" key="1">
    <citation type="submission" date="2019-06" db="EMBL/GenBank/DDBJ databases">
        <authorList>
            <person name="Zheng W."/>
        </authorList>
    </citation>
    <scope>NUCLEOTIDE SEQUENCE</scope>
    <source>
        <strain evidence="2">QDHG01</strain>
    </source>
</reference>
<feature type="compositionally biased region" description="Polar residues" evidence="1">
    <location>
        <begin position="53"/>
        <end position="81"/>
    </location>
</feature>
<dbReference type="AlphaFoldDB" id="A0A8J8T9F6"/>
<sequence>MWENQRDTLALGRPNLRSSGAIDVCWDYYMFQLNQQFALIIIHNSKYFMPQVTRSQANQTKKPTKATQQAPTKGRNKSQAAKPTIEEYEVRLQQGALTRSGRIVKINDVFPKAQAKVQPSLLHQAERKAPAPLALAKTTATTNILNAKNGAYQSGIETVVSMQVNPKKRKRSEFETIPVAEVEPAPTQTKGRKKYKGKQWQEDQQDDKEVPLGPLMTRSKLGKDSQGHQAEGTHCGSCQGCAREAPQGKQVCQNDQSPSC</sequence>
<accession>A0A8J8T9F6</accession>
<feature type="region of interest" description="Disordered" evidence="1">
    <location>
        <begin position="53"/>
        <end position="84"/>
    </location>
</feature>
<evidence type="ECO:0000313" key="2">
    <source>
        <dbReference type="EMBL" id="TNV86346.1"/>
    </source>
</evidence>
<organism evidence="2 3">
    <name type="scientific">Halteria grandinella</name>
    <dbReference type="NCBI Taxonomy" id="5974"/>
    <lineage>
        <taxon>Eukaryota</taxon>
        <taxon>Sar</taxon>
        <taxon>Alveolata</taxon>
        <taxon>Ciliophora</taxon>
        <taxon>Intramacronucleata</taxon>
        <taxon>Spirotrichea</taxon>
        <taxon>Stichotrichia</taxon>
        <taxon>Sporadotrichida</taxon>
        <taxon>Halteriidae</taxon>
        <taxon>Halteria</taxon>
    </lineage>
</organism>
<dbReference type="Proteomes" id="UP000785679">
    <property type="component" value="Unassembled WGS sequence"/>
</dbReference>
<dbReference type="EMBL" id="RRYP01001149">
    <property type="protein sequence ID" value="TNV86346.1"/>
    <property type="molecule type" value="Genomic_DNA"/>
</dbReference>
<evidence type="ECO:0000313" key="3">
    <source>
        <dbReference type="Proteomes" id="UP000785679"/>
    </source>
</evidence>
<evidence type="ECO:0000256" key="1">
    <source>
        <dbReference type="SAM" id="MobiDB-lite"/>
    </source>
</evidence>
<gene>
    <name evidence="2" type="ORF">FGO68_gene15092</name>
</gene>
<comment type="caution">
    <text evidence="2">The sequence shown here is derived from an EMBL/GenBank/DDBJ whole genome shotgun (WGS) entry which is preliminary data.</text>
</comment>
<proteinExistence type="predicted"/>
<name>A0A8J8T9F6_HALGN</name>